<dbReference type="AlphaFoldDB" id="A0A2M4DDB8"/>
<protein>
    <submittedName>
        <fullName evidence="1">Putative secreted protein</fullName>
    </submittedName>
</protein>
<organism evidence="1">
    <name type="scientific">Anopheles darlingi</name>
    <name type="common">Mosquito</name>
    <dbReference type="NCBI Taxonomy" id="43151"/>
    <lineage>
        <taxon>Eukaryota</taxon>
        <taxon>Metazoa</taxon>
        <taxon>Ecdysozoa</taxon>
        <taxon>Arthropoda</taxon>
        <taxon>Hexapoda</taxon>
        <taxon>Insecta</taxon>
        <taxon>Pterygota</taxon>
        <taxon>Neoptera</taxon>
        <taxon>Endopterygota</taxon>
        <taxon>Diptera</taxon>
        <taxon>Nematocera</taxon>
        <taxon>Culicoidea</taxon>
        <taxon>Culicidae</taxon>
        <taxon>Anophelinae</taxon>
        <taxon>Anopheles</taxon>
    </lineage>
</organism>
<name>A0A2M4DDB8_ANODA</name>
<sequence length="127" mass="13856">MQHLKQLTFSSQLSAVFPSLSLQVCPGAQASPLLGNSLNRPDSYTREWAHRVYWVSYTTAGRVVCSRGTARTVCVVLWQSTVKAKVLQLSTATTRLGTDTIQVDGAFPDPPRMPGAHRLSGVIQDGR</sequence>
<reference evidence="1" key="1">
    <citation type="submission" date="2018-01" db="EMBL/GenBank/DDBJ databases">
        <title>An insight into the sialome of Amazonian anophelines.</title>
        <authorList>
            <person name="Ribeiro J.M."/>
            <person name="Scarpassa V."/>
            <person name="Calvo E."/>
        </authorList>
    </citation>
    <scope>NUCLEOTIDE SEQUENCE</scope>
</reference>
<dbReference type="EMBL" id="GGFL01011283">
    <property type="protein sequence ID" value="MBW75461.1"/>
    <property type="molecule type" value="Transcribed_RNA"/>
</dbReference>
<accession>A0A2M4DDB8</accession>
<proteinExistence type="predicted"/>
<evidence type="ECO:0000313" key="1">
    <source>
        <dbReference type="EMBL" id="MBW75461.1"/>
    </source>
</evidence>